<dbReference type="STRING" id="471852.Tcur_1138"/>
<feature type="chain" id="PRO_5038528189" evidence="2">
    <location>
        <begin position="29"/>
        <end position="255"/>
    </location>
</feature>
<feature type="signal peptide" evidence="2">
    <location>
        <begin position="1"/>
        <end position="28"/>
    </location>
</feature>
<proteinExistence type="predicted"/>
<evidence type="ECO:0000256" key="2">
    <source>
        <dbReference type="SAM" id="SignalP"/>
    </source>
</evidence>
<reference evidence="3 4" key="1">
    <citation type="journal article" date="2011" name="Stand. Genomic Sci.">
        <title>Complete genome sequence of Thermomonospora curvata type strain (B9).</title>
        <authorList>
            <person name="Chertkov O."/>
            <person name="Sikorski J."/>
            <person name="Nolan M."/>
            <person name="Lapidus A."/>
            <person name="Lucas S."/>
            <person name="Del Rio T.G."/>
            <person name="Tice H."/>
            <person name="Cheng J.F."/>
            <person name="Goodwin L."/>
            <person name="Pitluck S."/>
            <person name="Liolios K."/>
            <person name="Ivanova N."/>
            <person name="Mavromatis K."/>
            <person name="Mikhailova N."/>
            <person name="Ovchinnikova G."/>
            <person name="Pati A."/>
            <person name="Chen A."/>
            <person name="Palaniappan K."/>
            <person name="Djao O.D."/>
            <person name="Land M."/>
            <person name="Hauser L."/>
            <person name="Chang Y.J."/>
            <person name="Jeffries C.D."/>
            <person name="Brettin T."/>
            <person name="Han C."/>
            <person name="Detter J.C."/>
            <person name="Rohde M."/>
            <person name="Goker M."/>
            <person name="Woyke T."/>
            <person name="Bristow J."/>
            <person name="Eisen J.A."/>
            <person name="Markowitz V."/>
            <person name="Hugenholtz P."/>
            <person name="Klenk H.P."/>
            <person name="Kyrpides N.C."/>
        </authorList>
    </citation>
    <scope>NUCLEOTIDE SEQUENCE [LARGE SCALE GENOMIC DNA]</scope>
    <source>
        <strain evidence="4">ATCC 19995 / DSM 43183 / JCM 3096 / KCTC 9072 / NBRC 15933 / NCIMB 10081 / Henssen B9</strain>
    </source>
</reference>
<dbReference type="AlphaFoldDB" id="D1A8M8"/>
<accession>D1A8M8</accession>
<name>D1A8M8_THECD</name>
<keyword evidence="4" id="KW-1185">Reference proteome</keyword>
<feature type="region of interest" description="Disordered" evidence="1">
    <location>
        <begin position="35"/>
        <end position="61"/>
    </location>
</feature>
<feature type="compositionally biased region" description="Low complexity" evidence="1">
    <location>
        <begin position="35"/>
        <end position="53"/>
    </location>
</feature>
<sequence>MKHLSLTNIPIKPHGTFAIICASCIALASCSSDTDPPKAATATPTPGRSTTTSPPAPNYSLKHIKENLIPPKEVTEGLREIKVKFLGVKEGKVASCSMSEVELPGEPEVITRQFIKSGHPPTETHYIQLIARYNAPQGAHKAFQKIQIKARSCPPKQDVPPRRTTEGTTILPHKDTWQTKEGTIEGWQYLRGHERREVPRSMTRYNVYFMMYDYAVRGNVLVCTYYSERREPGKSGDPIAKRATEILTKQLKMFN</sequence>
<evidence type="ECO:0000256" key="1">
    <source>
        <dbReference type="SAM" id="MobiDB-lite"/>
    </source>
</evidence>
<gene>
    <name evidence="3" type="ordered locus">Tcur_1138</name>
</gene>
<protein>
    <submittedName>
        <fullName evidence="3">Uncharacterized protein</fullName>
    </submittedName>
</protein>
<evidence type="ECO:0000313" key="3">
    <source>
        <dbReference type="EMBL" id="ACY96723.1"/>
    </source>
</evidence>
<organism evidence="3 4">
    <name type="scientific">Thermomonospora curvata (strain ATCC 19995 / DSM 43183 / JCM 3096 / KCTC 9072 / NBRC 15933 / NCIMB 10081 / Henssen B9)</name>
    <dbReference type="NCBI Taxonomy" id="471852"/>
    <lineage>
        <taxon>Bacteria</taxon>
        <taxon>Bacillati</taxon>
        <taxon>Actinomycetota</taxon>
        <taxon>Actinomycetes</taxon>
        <taxon>Streptosporangiales</taxon>
        <taxon>Thermomonosporaceae</taxon>
        <taxon>Thermomonospora</taxon>
    </lineage>
</organism>
<evidence type="ECO:0000313" key="4">
    <source>
        <dbReference type="Proteomes" id="UP000001918"/>
    </source>
</evidence>
<dbReference type="HOGENOM" id="CLU_1089620_0_0_11"/>
<dbReference type="EMBL" id="CP001738">
    <property type="protein sequence ID" value="ACY96723.1"/>
    <property type="molecule type" value="Genomic_DNA"/>
</dbReference>
<keyword evidence="2" id="KW-0732">Signal</keyword>
<dbReference type="Proteomes" id="UP000001918">
    <property type="component" value="Chromosome"/>
</dbReference>
<dbReference type="KEGG" id="tcu:Tcur_1138"/>
<dbReference type="PROSITE" id="PS51257">
    <property type="entry name" value="PROKAR_LIPOPROTEIN"/>
    <property type="match status" value="1"/>
</dbReference>